<feature type="compositionally biased region" description="Basic and acidic residues" evidence="1">
    <location>
        <begin position="270"/>
        <end position="279"/>
    </location>
</feature>
<reference evidence="2" key="1">
    <citation type="submission" date="2014-09" db="EMBL/GenBank/DDBJ databases">
        <authorList>
            <person name="Magalhaes I.L.F."/>
            <person name="Oliveira U."/>
            <person name="Santos F.R."/>
            <person name="Vidigal T.H.D.A."/>
            <person name="Brescovit A.D."/>
            <person name="Santos A.J."/>
        </authorList>
    </citation>
    <scope>NUCLEOTIDE SEQUENCE</scope>
    <source>
        <tissue evidence="2">Shoot tissue taken approximately 20 cm above the soil surface</tissue>
    </source>
</reference>
<dbReference type="EMBL" id="GBRH01203128">
    <property type="protein sequence ID" value="JAD94767.1"/>
    <property type="molecule type" value="Transcribed_RNA"/>
</dbReference>
<feature type="region of interest" description="Disordered" evidence="1">
    <location>
        <begin position="165"/>
        <end position="246"/>
    </location>
</feature>
<sequence>MKSKESWLSTAADVEKLEDPQPQILYSPLTHLKYNEPHISVSADAEKHEGCNSWALPSPITQLKCEEPQILVTAGGENNEEFVEYQDLSQLFNDAATPQSALEKLRKRLVKRETAKINIQHQVQAPTSSECLPNSNGTKYATDNPVQEAKVLVTVRKTWADMVDEDEQQLGDDKPGAEMVGEDEQQIGDGKSTLGVGTTEQNKSSKHASKQEYGTPSSSQGSSTLQRPTVSGHLHSSSAGSWRYSDSKISTDKNVNWELVRTAPTWRHQKVQDNSDRVCHRPNTSHLNDQASGSKQAPWRSSASQRALFPDCKAKCEGYGHGYVPFGDNEHSQYSSHTEATYRRHNNVASTGPWRPQNRLRVFQEITNEIKQNIA</sequence>
<accession>A0A0A9EFF5</accession>
<evidence type="ECO:0000256" key="1">
    <source>
        <dbReference type="SAM" id="MobiDB-lite"/>
    </source>
</evidence>
<name>A0A0A9EFF5_ARUDO</name>
<reference evidence="2" key="2">
    <citation type="journal article" date="2015" name="Data Brief">
        <title>Shoot transcriptome of the giant reed, Arundo donax.</title>
        <authorList>
            <person name="Barrero R.A."/>
            <person name="Guerrero F.D."/>
            <person name="Moolhuijzen P."/>
            <person name="Goolsby J.A."/>
            <person name="Tidwell J."/>
            <person name="Bellgard S.E."/>
            <person name="Bellgard M.I."/>
        </authorList>
    </citation>
    <scope>NUCLEOTIDE SEQUENCE</scope>
    <source>
        <tissue evidence="2">Shoot tissue taken approximately 20 cm above the soil surface</tissue>
    </source>
</reference>
<dbReference type="AlphaFoldDB" id="A0A0A9EFF5"/>
<feature type="region of interest" description="Disordered" evidence="1">
    <location>
        <begin position="121"/>
        <end position="143"/>
    </location>
</feature>
<evidence type="ECO:0000313" key="2">
    <source>
        <dbReference type="EMBL" id="JAD94767.1"/>
    </source>
</evidence>
<feature type="compositionally biased region" description="Polar residues" evidence="1">
    <location>
        <begin position="282"/>
        <end position="302"/>
    </location>
</feature>
<protein>
    <submittedName>
        <fullName evidence="2">Uncharacterized protein</fullName>
    </submittedName>
</protein>
<proteinExistence type="predicted"/>
<feature type="region of interest" description="Disordered" evidence="1">
    <location>
        <begin position="267"/>
        <end position="302"/>
    </location>
</feature>
<feature type="compositionally biased region" description="Polar residues" evidence="1">
    <location>
        <begin position="212"/>
        <end position="240"/>
    </location>
</feature>
<organism evidence="2">
    <name type="scientific">Arundo donax</name>
    <name type="common">Giant reed</name>
    <name type="synonym">Donax arundinaceus</name>
    <dbReference type="NCBI Taxonomy" id="35708"/>
    <lineage>
        <taxon>Eukaryota</taxon>
        <taxon>Viridiplantae</taxon>
        <taxon>Streptophyta</taxon>
        <taxon>Embryophyta</taxon>
        <taxon>Tracheophyta</taxon>
        <taxon>Spermatophyta</taxon>
        <taxon>Magnoliopsida</taxon>
        <taxon>Liliopsida</taxon>
        <taxon>Poales</taxon>
        <taxon>Poaceae</taxon>
        <taxon>PACMAD clade</taxon>
        <taxon>Arundinoideae</taxon>
        <taxon>Arundineae</taxon>
        <taxon>Arundo</taxon>
    </lineage>
</organism>